<evidence type="ECO:0000256" key="3">
    <source>
        <dbReference type="ARBA" id="ARBA00021069"/>
    </source>
</evidence>
<dbReference type="PANTHER" id="PTHR42770">
    <property type="entry name" value="AMINO ACID TRANSPORTER-RELATED"/>
    <property type="match status" value="1"/>
</dbReference>
<dbReference type="PIRSF" id="PIRSF006060">
    <property type="entry name" value="AA_transporter"/>
    <property type="match status" value="1"/>
</dbReference>
<reference evidence="10 11" key="1">
    <citation type="submission" date="2019-05" db="EMBL/GenBank/DDBJ databases">
        <authorList>
            <person name="Zhang J.-Y."/>
            <person name="Feg X."/>
            <person name="Du Z.-J."/>
        </authorList>
    </citation>
    <scope>NUCLEOTIDE SEQUENCE [LARGE SCALE GENOMIC DNA]</scope>
    <source>
        <strain evidence="10 11">RZ26</strain>
    </source>
</reference>
<feature type="transmembrane region" description="Helical" evidence="9">
    <location>
        <begin position="13"/>
        <end position="38"/>
    </location>
</feature>
<feature type="transmembrane region" description="Helical" evidence="9">
    <location>
        <begin position="103"/>
        <end position="120"/>
    </location>
</feature>
<feature type="transmembrane region" description="Helical" evidence="9">
    <location>
        <begin position="328"/>
        <end position="354"/>
    </location>
</feature>
<dbReference type="Proteomes" id="UP000310314">
    <property type="component" value="Unassembled WGS sequence"/>
</dbReference>
<comment type="function">
    <text evidence="8">Major component of the acid-resistance (AR) system allowing enteric pathogens to survive the acidic environment in the stomach. Exchanges extracellular arginine for its intracellular decarboxylation product agmatine (Agm) thereby expelling intracellular protons. Probably undergoes several conformational states in order to translocate the substrate across the membrane; keeps the substrate accessible to only 1 side of the membrane at a time by opening and closing 3 membrane-internal gates.</text>
</comment>
<dbReference type="InterPro" id="IPR050367">
    <property type="entry name" value="APC_superfamily"/>
</dbReference>
<comment type="caution">
    <text evidence="10">The sequence shown here is derived from an EMBL/GenBank/DDBJ whole genome shotgun (WGS) entry which is preliminary data.</text>
</comment>
<evidence type="ECO:0000256" key="4">
    <source>
        <dbReference type="ARBA" id="ARBA00022475"/>
    </source>
</evidence>
<dbReference type="PANTHER" id="PTHR42770:SF18">
    <property type="entry name" value="ARGININE_AGMATINE ANTIPORTER"/>
    <property type="match status" value="1"/>
</dbReference>
<evidence type="ECO:0000256" key="6">
    <source>
        <dbReference type="ARBA" id="ARBA00022989"/>
    </source>
</evidence>
<feature type="transmembrane region" description="Helical" evidence="9">
    <location>
        <begin position="167"/>
        <end position="186"/>
    </location>
</feature>
<feature type="transmembrane region" description="Helical" evidence="9">
    <location>
        <begin position="388"/>
        <end position="406"/>
    </location>
</feature>
<feature type="transmembrane region" description="Helical" evidence="9">
    <location>
        <begin position="303"/>
        <end position="322"/>
    </location>
</feature>
<evidence type="ECO:0000256" key="2">
    <source>
        <dbReference type="ARBA" id="ARBA00008220"/>
    </source>
</evidence>
<feature type="transmembrane region" description="Helical" evidence="9">
    <location>
        <begin position="366"/>
        <end position="382"/>
    </location>
</feature>
<gene>
    <name evidence="10" type="ORF">FEE95_11155</name>
</gene>
<evidence type="ECO:0000256" key="7">
    <source>
        <dbReference type="ARBA" id="ARBA00023136"/>
    </source>
</evidence>
<proteinExistence type="inferred from homology"/>
<dbReference type="Gene3D" id="1.20.1740.10">
    <property type="entry name" value="Amino acid/polyamine transporter I"/>
    <property type="match status" value="1"/>
</dbReference>
<evidence type="ECO:0000256" key="8">
    <source>
        <dbReference type="ARBA" id="ARBA00045636"/>
    </source>
</evidence>
<dbReference type="InterPro" id="IPR002293">
    <property type="entry name" value="AA/rel_permease1"/>
</dbReference>
<feature type="transmembrane region" description="Helical" evidence="9">
    <location>
        <begin position="67"/>
        <end position="91"/>
    </location>
</feature>
<evidence type="ECO:0000313" key="10">
    <source>
        <dbReference type="EMBL" id="TMM57042.1"/>
    </source>
</evidence>
<dbReference type="GO" id="GO:0022857">
    <property type="term" value="F:transmembrane transporter activity"/>
    <property type="evidence" value="ECO:0007669"/>
    <property type="project" value="InterPro"/>
</dbReference>
<evidence type="ECO:0000256" key="1">
    <source>
        <dbReference type="ARBA" id="ARBA00004651"/>
    </source>
</evidence>
<dbReference type="EMBL" id="VATY01000002">
    <property type="protein sequence ID" value="TMM57042.1"/>
    <property type="molecule type" value="Genomic_DNA"/>
</dbReference>
<evidence type="ECO:0000313" key="11">
    <source>
        <dbReference type="Proteomes" id="UP000310314"/>
    </source>
</evidence>
<sequence>MIGSGIFLLPASLAVYGGIGMIGWVCSAAGAILIAYVYGALGKITPDTLGGPYIYTRISFGDFPAYLVAWGYWVAIWATNAAIAVALVGYLEVFFPVLGESPVIAILTGLGFIWFFTYINSKPLKTVASIQMITTILKVLPILAIGIFGLFYINWENFIPLNRSDTTTFGAITATATLTLFAFLGMESAGIVSSETKDAATTVSKATMGGTLITIVVYLSSSLAIMGIIPPEVLKNSNAPFADAAHLFWGGSAQYIVAACAVIATMGALNGWILMQGRIPMAAALDGLFPKVFGKQNKNGSPIIGIILSSILASILMLLNFSQSLVDAFTFMMTLSTLSVIVPYLFSAASLGFILYNRNKKFTNPLLWISVLAFLFCIWIIMGCGFEVVIYGLILFLVSLPFYFVLKRKNNG</sequence>
<dbReference type="Pfam" id="PF13520">
    <property type="entry name" value="AA_permease_2"/>
    <property type="match status" value="1"/>
</dbReference>
<dbReference type="GO" id="GO:0005886">
    <property type="term" value="C:plasma membrane"/>
    <property type="evidence" value="ECO:0007669"/>
    <property type="project" value="UniProtKB-SubCell"/>
</dbReference>
<name>A0A5S3PQQ9_9FLAO</name>
<comment type="similarity">
    <text evidence="2">Belongs to the amino acid-polyamine-organocation (APC) superfamily. Basic amino acid/polyamine antiporter (APA) (TC 2.A.3.2) family.</text>
</comment>
<keyword evidence="11" id="KW-1185">Reference proteome</keyword>
<dbReference type="AlphaFoldDB" id="A0A5S3PQQ9"/>
<protein>
    <recommendedName>
        <fullName evidence="3">Arginine/agmatine antiporter</fullName>
    </recommendedName>
</protein>
<keyword evidence="6 9" id="KW-1133">Transmembrane helix</keyword>
<dbReference type="OrthoDB" id="9806937at2"/>
<keyword evidence="4" id="KW-1003">Cell membrane</keyword>
<organism evidence="10 11">
    <name type="scientific">Maribacter algarum</name>
    <name type="common">ex Zhang et al. 2020</name>
    <dbReference type="NCBI Taxonomy" id="2578118"/>
    <lineage>
        <taxon>Bacteria</taxon>
        <taxon>Pseudomonadati</taxon>
        <taxon>Bacteroidota</taxon>
        <taxon>Flavobacteriia</taxon>
        <taxon>Flavobacteriales</taxon>
        <taxon>Flavobacteriaceae</taxon>
        <taxon>Maribacter</taxon>
    </lineage>
</organism>
<evidence type="ECO:0000256" key="9">
    <source>
        <dbReference type="SAM" id="Phobius"/>
    </source>
</evidence>
<comment type="subcellular location">
    <subcellularLocation>
        <location evidence="1">Cell membrane</location>
        <topology evidence="1">Multi-pass membrane protein</topology>
    </subcellularLocation>
</comment>
<evidence type="ECO:0000256" key="5">
    <source>
        <dbReference type="ARBA" id="ARBA00022692"/>
    </source>
</evidence>
<feature type="transmembrane region" description="Helical" evidence="9">
    <location>
        <begin position="255"/>
        <end position="275"/>
    </location>
</feature>
<accession>A0A5S3PQQ9</accession>
<feature type="transmembrane region" description="Helical" evidence="9">
    <location>
        <begin position="132"/>
        <end position="155"/>
    </location>
</feature>
<keyword evidence="5 9" id="KW-0812">Transmembrane</keyword>
<keyword evidence="7 9" id="KW-0472">Membrane</keyword>
<feature type="transmembrane region" description="Helical" evidence="9">
    <location>
        <begin position="207"/>
        <end position="229"/>
    </location>
</feature>